<dbReference type="AlphaFoldDB" id="A0A0K6HL68"/>
<dbReference type="EMBL" id="CYHE01000001">
    <property type="protein sequence ID" value="CUA91792.1"/>
    <property type="molecule type" value="Genomic_DNA"/>
</dbReference>
<evidence type="ECO:0000313" key="2">
    <source>
        <dbReference type="Proteomes" id="UP000183900"/>
    </source>
</evidence>
<dbReference type="InterPro" id="IPR007413">
    <property type="entry name" value="YcjX-like"/>
</dbReference>
<dbReference type="PANTHER" id="PTHR38605:SF1">
    <property type="entry name" value="ATPASE"/>
    <property type="match status" value="1"/>
</dbReference>
<accession>A0A0K6HL68</accession>
<keyword evidence="2" id="KW-1185">Reference proteome</keyword>
<dbReference type="OrthoDB" id="9777645at2"/>
<protein>
    <submittedName>
        <fullName evidence="1">Predicted ATPase, YcjX-like family</fullName>
    </submittedName>
</protein>
<dbReference type="RefSeq" id="WP_055453884.1">
    <property type="nucleotide sequence ID" value="NZ_CYHE01000001.1"/>
</dbReference>
<dbReference type="Proteomes" id="UP000183900">
    <property type="component" value="Unassembled WGS sequence"/>
</dbReference>
<proteinExistence type="predicted"/>
<dbReference type="Pfam" id="PF04317">
    <property type="entry name" value="DUF463"/>
    <property type="match status" value="1"/>
</dbReference>
<dbReference type="PIRSF" id="PIRSF019381">
    <property type="entry name" value="YcjX"/>
    <property type="match status" value="1"/>
</dbReference>
<organism evidence="1 2">
    <name type="scientific">Pannonibacter indicus</name>
    <dbReference type="NCBI Taxonomy" id="466044"/>
    <lineage>
        <taxon>Bacteria</taxon>
        <taxon>Pseudomonadati</taxon>
        <taxon>Pseudomonadota</taxon>
        <taxon>Alphaproteobacteria</taxon>
        <taxon>Hyphomicrobiales</taxon>
        <taxon>Stappiaceae</taxon>
        <taxon>Pannonibacter</taxon>
    </lineage>
</organism>
<evidence type="ECO:0000313" key="1">
    <source>
        <dbReference type="EMBL" id="CUA91792.1"/>
    </source>
</evidence>
<sequence>MKLSSLADEALLALENLAESASGLGVPTLRLGVTGLARAGKTVFITALVHNLLHGGRLPLFDAAAGRRITRVSLQPQPDDAVPRFDYEAHVDALVKERIWPQSTRQVSELRLTIEYESASLLTRKLGRGKLHLDIIDYPGEWLLDLPLLTKDYRQFSAEAMTLARSPARASLALPYLSELARHDPAAPESEADARALARAFTAYLAGCRAEEHALSMLPPGRFLMPGDLDGSPALTFAPLALPESGTAPAGSLWAMMERRYEAYRKHVVRPFFREHFARLDRQIVLVDALQALNAGPDALRDLETALGQVLTSFRPGKASWLASILTRRIDRILFAATKADHLHRDDHDRLEAILKRLVTRGIKHAEFSGAEVDVLALAAVRATREATVRHAGEELPAILGTPLPGEHVNGDSFDGKTEIAMFPGDLPSDPESLFQSLESNSARVQSLESESEREAHARLDSSHEDGLRFVRFRPPHLERTAEGLTLSLPHIRLDRALNFLIGDRIA</sequence>
<reference evidence="2" key="1">
    <citation type="submission" date="2015-08" db="EMBL/GenBank/DDBJ databases">
        <authorList>
            <person name="Varghese N."/>
        </authorList>
    </citation>
    <scope>NUCLEOTIDE SEQUENCE [LARGE SCALE GENOMIC DNA]</scope>
    <source>
        <strain evidence="2">DSM 23407</strain>
    </source>
</reference>
<dbReference type="PANTHER" id="PTHR38605">
    <property type="entry name" value="ATPASE-RELATED"/>
    <property type="match status" value="1"/>
</dbReference>
<gene>
    <name evidence="1" type="ORF">Ga0061067_10193</name>
</gene>
<name>A0A0K6HL68_9HYPH</name>